<dbReference type="KEGG" id="cbac:JI75_05865"/>
<reference evidence="2 3" key="2">
    <citation type="journal article" date="2015" name="Genome Announc.">
        <title>Complete Genome Sequence of Coriobacteriaceae Strain 68-1-3, a Novel Mucus-Degrading Isolate from the Swine Intestinal Tract.</title>
        <authorList>
            <person name="Looft T."/>
            <person name="Bayles D.O."/>
            <person name="Alt D.P."/>
            <person name="Stanton T.B."/>
        </authorList>
    </citation>
    <scope>NUCLEOTIDE SEQUENCE [LARGE SCALE GENOMIC DNA]</scope>
    <source>
        <strain evidence="2 3">68-1-3</strain>
    </source>
</reference>
<keyword evidence="3" id="KW-1185">Reference proteome</keyword>
<gene>
    <name evidence="2" type="ORF">JI75_05865</name>
</gene>
<evidence type="ECO:0000259" key="1">
    <source>
        <dbReference type="Pfam" id="PF00462"/>
    </source>
</evidence>
<organism evidence="2 3">
    <name type="scientific">Berryella intestinalis</name>
    <dbReference type="NCBI Taxonomy" id="1531429"/>
    <lineage>
        <taxon>Bacteria</taxon>
        <taxon>Bacillati</taxon>
        <taxon>Actinomycetota</taxon>
        <taxon>Coriobacteriia</taxon>
        <taxon>Eggerthellales</taxon>
        <taxon>Eggerthellaceae</taxon>
        <taxon>Berryella</taxon>
    </lineage>
</organism>
<dbReference type="InterPro" id="IPR036249">
    <property type="entry name" value="Thioredoxin-like_sf"/>
</dbReference>
<dbReference type="Pfam" id="PF00462">
    <property type="entry name" value="Glutaredoxin"/>
    <property type="match status" value="1"/>
</dbReference>
<reference evidence="3" key="1">
    <citation type="submission" date="2014-08" db="EMBL/GenBank/DDBJ databases">
        <title>Coriobacteriaceae sp. complete genome.</title>
        <authorList>
            <person name="Looft T."/>
            <person name="Bayles D.O."/>
            <person name="Stanton T.B."/>
        </authorList>
    </citation>
    <scope>NUCLEOTIDE SEQUENCE [LARGE SCALE GENOMIC DNA]</scope>
    <source>
        <strain evidence="3">68-1-3</strain>
    </source>
</reference>
<dbReference type="Proteomes" id="UP000031121">
    <property type="component" value="Chromosome"/>
</dbReference>
<dbReference type="OrthoDB" id="8991911at2"/>
<dbReference type="RefSeq" id="WP_039689450.1">
    <property type="nucleotide sequence ID" value="NZ_CP009302.1"/>
</dbReference>
<dbReference type="InterPro" id="IPR002109">
    <property type="entry name" value="Glutaredoxin"/>
</dbReference>
<dbReference type="SUPFAM" id="SSF52833">
    <property type="entry name" value="Thioredoxin-like"/>
    <property type="match status" value="1"/>
</dbReference>
<sequence length="80" mass="9174">MAKLENHVLYWRPTCPFCVRVVNYLDEHGIECDMRNVLEDPTAYDDLVVIGGKRQIPCLVIEGRALYESSDIIEHCAQHA</sequence>
<dbReference type="STRING" id="1531429.JI75_05865"/>
<dbReference type="PROSITE" id="PS51354">
    <property type="entry name" value="GLUTAREDOXIN_2"/>
    <property type="match status" value="1"/>
</dbReference>
<protein>
    <recommendedName>
        <fullName evidence="1">Glutaredoxin domain-containing protein</fullName>
    </recommendedName>
</protein>
<dbReference type="AlphaFoldDB" id="A0A0A8B4I8"/>
<dbReference type="Gene3D" id="3.40.30.10">
    <property type="entry name" value="Glutaredoxin"/>
    <property type="match status" value="1"/>
</dbReference>
<dbReference type="HOGENOM" id="CLU_026126_8_1_11"/>
<name>A0A0A8B4I8_9ACTN</name>
<accession>A0A0A8B4I8</accession>
<dbReference type="EMBL" id="CP009302">
    <property type="protein sequence ID" value="AJC12259.1"/>
    <property type="molecule type" value="Genomic_DNA"/>
</dbReference>
<evidence type="ECO:0000313" key="3">
    <source>
        <dbReference type="Proteomes" id="UP000031121"/>
    </source>
</evidence>
<dbReference type="CDD" id="cd02976">
    <property type="entry name" value="NrdH"/>
    <property type="match status" value="1"/>
</dbReference>
<feature type="domain" description="Glutaredoxin" evidence="1">
    <location>
        <begin position="8"/>
        <end position="64"/>
    </location>
</feature>
<dbReference type="PROSITE" id="PS00195">
    <property type="entry name" value="GLUTAREDOXIN_1"/>
    <property type="match status" value="1"/>
</dbReference>
<dbReference type="InterPro" id="IPR011767">
    <property type="entry name" value="GLR_AS"/>
</dbReference>
<evidence type="ECO:0000313" key="2">
    <source>
        <dbReference type="EMBL" id="AJC12259.1"/>
    </source>
</evidence>
<proteinExistence type="predicted"/>